<proteinExistence type="predicted"/>
<protein>
    <submittedName>
        <fullName evidence="4">Unannotated protein</fullName>
    </submittedName>
</protein>
<feature type="compositionally biased region" description="Low complexity" evidence="1">
    <location>
        <begin position="180"/>
        <end position="197"/>
    </location>
</feature>
<keyword evidence="2" id="KW-1133">Transmembrane helix</keyword>
<dbReference type="Gene3D" id="3.30.70.2390">
    <property type="match status" value="1"/>
</dbReference>
<dbReference type="AlphaFoldDB" id="A0A6J6NES4"/>
<feature type="transmembrane region" description="Helical" evidence="2">
    <location>
        <begin position="20"/>
        <end position="45"/>
    </location>
</feature>
<feature type="domain" description="LytR/CpsA/Psr regulator C-terminal" evidence="3">
    <location>
        <begin position="83"/>
        <end position="169"/>
    </location>
</feature>
<sequence>MSYRESSITRRPTPRRRTPIWRLLIFILVGIIVLFAIGFGVSLIFRGSGTPQAEPSQSSIAEPLPCETTMVNPAEVLPISSKVKVSVYNSTNKIGLAGDTAKVLKARGFIIQEVGNDPMSKNVQGVAEIRYGPKGASRAQLLAFHFPGAVLVQDNRSGKIVDVAVGAAFNELEGEAQIAAAMASPSASTSGPGCASAEPAPTQEAASEPPSEISPSPSAS</sequence>
<feature type="region of interest" description="Disordered" evidence="1">
    <location>
        <begin position="180"/>
        <end position="220"/>
    </location>
</feature>
<feature type="compositionally biased region" description="Low complexity" evidence="1">
    <location>
        <begin position="204"/>
        <end position="220"/>
    </location>
</feature>
<organism evidence="4">
    <name type="scientific">freshwater metagenome</name>
    <dbReference type="NCBI Taxonomy" id="449393"/>
    <lineage>
        <taxon>unclassified sequences</taxon>
        <taxon>metagenomes</taxon>
        <taxon>ecological metagenomes</taxon>
    </lineage>
</organism>
<gene>
    <name evidence="4" type="ORF">UFOPK2310_01456</name>
</gene>
<evidence type="ECO:0000259" key="3">
    <source>
        <dbReference type="Pfam" id="PF13399"/>
    </source>
</evidence>
<dbReference type="Pfam" id="PF13399">
    <property type="entry name" value="LytR_C"/>
    <property type="match status" value="1"/>
</dbReference>
<reference evidence="4" key="1">
    <citation type="submission" date="2020-05" db="EMBL/GenBank/DDBJ databases">
        <authorList>
            <person name="Chiriac C."/>
            <person name="Salcher M."/>
            <person name="Ghai R."/>
            <person name="Kavagutti S V."/>
        </authorList>
    </citation>
    <scope>NUCLEOTIDE SEQUENCE</scope>
</reference>
<evidence type="ECO:0000256" key="2">
    <source>
        <dbReference type="SAM" id="Phobius"/>
    </source>
</evidence>
<evidence type="ECO:0000256" key="1">
    <source>
        <dbReference type="SAM" id="MobiDB-lite"/>
    </source>
</evidence>
<name>A0A6J6NES4_9ZZZZ</name>
<accession>A0A6J6NES4</accession>
<evidence type="ECO:0000313" key="4">
    <source>
        <dbReference type="EMBL" id="CAB4684759.1"/>
    </source>
</evidence>
<keyword evidence="2" id="KW-0472">Membrane</keyword>
<dbReference type="EMBL" id="CAEZWW010000223">
    <property type="protein sequence ID" value="CAB4684759.1"/>
    <property type="molecule type" value="Genomic_DNA"/>
</dbReference>
<keyword evidence="2" id="KW-0812">Transmembrane</keyword>
<dbReference type="InterPro" id="IPR027381">
    <property type="entry name" value="LytR/CpsA/Psr_C"/>
</dbReference>